<sequence>MSDRPPSQKPPRQIRFLSPVKRERARLERQFAWLRRYSPVLGRIVQTLSRPGWTLVRVPVGILFILGGFLAILPIFGLWMIPVGLLLLSVDVPRLRRPVAGFLIAMRRRAERWKNRKKP</sequence>
<keyword evidence="1" id="KW-1133">Transmembrane helix</keyword>
<proteinExistence type="predicted"/>
<keyword evidence="1" id="KW-0472">Membrane</keyword>
<protein>
    <recommendedName>
        <fullName evidence="4">Transmembrane protein PGPGW</fullName>
    </recommendedName>
</protein>
<keyword evidence="3" id="KW-1185">Reference proteome</keyword>
<evidence type="ECO:0000313" key="3">
    <source>
        <dbReference type="Proteomes" id="UP001138961"/>
    </source>
</evidence>
<feature type="transmembrane region" description="Helical" evidence="1">
    <location>
        <begin position="60"/>
        <end position="88"/>
    </location>
</feature>
<reference evidence="2" key="1">
    <citation type="submission" date="2021-10" db="EMBL/GenBank/DDBJ databases">
        <title>Loktanella gaetbuli sp. nov., isolated from a tidal flat.</title>
        <authorList>
            <person name="Park S."/>
            <person name="Yoon J.-H."/>
        </authorList>
    </citation>
    <scope>NUCLEOTIDE SEQUENCE</scope>
    <source>
        <strain evidence="2">TSTF-M6</strain>
    </source>
</reference>
<name>A0ABS8BXD5_9RHOB</name>
<dbReference type="Proteomes" id="UP001138961">
    <property type="component" value="Unassembled WGS sequence"/>
</dbReference>
<comment type="caution">
    <text evidence="2">The sequence shown here is derived from an EMBL/GenBank/DDBJ whole genome shotgun (WGS) entry which is preliminary data.</text>
</comment>
<dbReference type="EMBL" id="JAJATZ010000007">
    <property type="protein sequence ID" value="MCB5200411.1"/>
    <property type="molecule type" value="Genomic_DNA"/>
</dbReference>
<evidence type="ECO:0000313" key="2">
    <source>
        <dbReference type="EMBL" id="MCB5200411.1"/>
    </source>
</evidence>
<dbReference type="RefSeq" id="WP_226748934.1">
    <property type="nucleotide sequence ID" value="NZ_JAJATZ010000007.1"/>
</dbReference>
<gene>
    <name evidence="2" type="ORF">LGQ03_14275</name>
</gene>
<organism evidence="2 3">
    <name type="scientific">Loktanella gaetbuli</name>
    <dbReference type="NCBI Taxonomy" id="2881335"/>
    <lineage>
        <taxon>Bacteria</taxon>
        <taxon>Pseudomonadati</taxon>
        <taxon>Pseudomonadota</taxon>
        <taxon>Alphaproteobacteria</taxon>
        <taxon>Rhodobacterales</taxon>
        <taxon>Roseobacteraceae</taxon>
        <taxon>Loktanella</taxon>
    </lineage>
</organism>
<keyword evidence="1" id="KW-0812">Transmembrane</keyword>
<accession>A0ABS8BXD5</accession>
<evidence type="ECO:0008006" key="4">
    <source>
        <dbReference type="Google" id="ProtNLM"/>
    </source>
</evidence>
<evidence type="ECO:0000256" key="1">
    <source>
        <dbReference type="SAM" id="Phobius"/>
    </source>
</evidence>